<keyword evidence="10" id="KW-1185">Reference proteome</keyword>
<evidence type="ECO:0000256" key="4">
    <source>
        <dbReference type="ARBA" id="ARBA00022598"/>
    </source>
</evidence>
<comment type="catalytic activity">
    <reaction evidence="7">
        <text>L-lysyl-[lipoyl-carrier protein] + (R)-lipoate + ATP = N(6)-[(R)-lipoyl]-L-lysyl-[lipoyl-carrier protein] + AMP + diphosphate + H(+)</text>
        <dbReference type="Rhea" id="RHEA:49288"/>
        <dbReference type="Rhea" id="RHEA-COMP:10500"/>
        <dbReference type="Rhea" id="RHEA-COMP:10502"/>
        <dbReference type="ChEBI" id="CHEBI:15378"/>
        <dbReference type="ChEBI" id="CHEBI:29969"/>
        <dbReference type="ChEBI" id="CHEBI:30616"/>
        <dbReference type="ChEBI" id="CHEBI:33019"/>
        <dbReference type="ChEBI" id="CHEBI:83088"/>
        <dbReference type="ChEBI" id="CHEBI:83099"/>
        <dbReference type="ChEBI" id="CHEBI:456215"/>
        <dbReference type="EC" id="6.3.1.20"/>
    </reaction>
</comment>
<keyword evidence="5" id="KW-0547">Nucleotide-binding</keyword>
<accession>A0A4Q7P3W9</accession>
<gene>
    <name evidence="9" type="ORF">EV209_2496</name>
</gene>
<evidence type="ECO:0000256" key="1">
    <source>
        <dbReference type="ARBA" id="ARBA00005085"/>
    </source>
</evidence>
<evidence type="ECO:0000259" key="8">
    <source>
        <dbReference type="PROSITE" id="PS51733"/>
    </source>
</evidence>
<evidence type="ECO:0000256" key="7">
    <source>
        <dbReference type="ARBA" id="ARBA00048037"/>
    </source>
</evidence>
<dbReference type="GO" id="GO:0017118">
    <property type="term" value="F:lipoyltransferase activity"/>
    <property type="evidence" value="ECO:0007669"/>
    <property type="project" value="TreeGrafter"/>
</dbReference>
<reference evidence="9 10" key="1">
    <citation type="submission" date="2019-02" db="EMBL/GenBank/DDBJ databases">
        <title>Genomic Encyclopedia of Type Strains, Phase IV (KMG-IV): sequencing the most valuable type-strain genomes for metagenomic binning, comparative biology and taxonomic classification.</title>
        <authorList>
            <person name="Goeker M."/>
        </authorList>
    </citation>
    <scope>NUCLEOTIDE SEQUENCE [LARGE SCALE GENOMIC DNA]</scope>
    <source>
        <strain evidence="9 10">DSM 29486</strain>
    </source>
</reference>
<dbReference type="EMBL" id="SGXF01000005">
    <property type="protein sequence ID" value="RZS94128.1"/>
    <property type="molecule type" value="Genomic_DNA"/>
</dbReference>
<dbReference type="CDD" id="cd16443">
    <property type="entry name" value="LplA"/>
    <property type="match status" value="1"/>
</dbReference>
<dbReference type="InterPro" id="IPR019491">
    <property type="entry name" value="Lipoate_protein_ligase_C"/>
</dbReference>
<evidence type="ECO:0000256" key="5">
    <source>
        <dbReference type="ARBA" id="ARBA00022741"/>
    </source>
</evidence>
<dbReference type="Proteomes" id="UP000292927">
    <property type="component" value="Unassembled WGS sequence"/>
</dbReference>
<feature type="domain" description="BPL/LPL catalytic" evidence="8">
    <location>
        <begin position="30"/>
        <end position="213"/>
    </location>
</feature>
<dbReference type="InterPro" id="IPR004143">
    <property type="entry name" value="BPL_LPL_catalytic"/>
</dbReference>
<dbReference type="GO" id="GO:0005737">
    <property type="term" value="C:cytoplasm"/>
    <property type="evidence" value="ECO:0007669"/>
    <property type="project" value="TreeGrafter"/>
</dbReference>
<evidence type="ECO:0000313" key="9">
    <source>
        <dbReference type="EMBL" id="RZS94128.1"/>
    </source>
</evidence>
<dbReference type="Pfam" id="PF10437">
    <property type="entry name" value="Lip_prot_lig_C"/>
    <property type="match status" value="1"/>
</dbReference>
<dbReference type="InterPro" id="IPR045864">
    <property type="entry name" value="aa-tRNA-synth_II/BPL/LPL"/>
</dbReference>
<dbReference type="NCBIfam" id="TIGR00545">
    <property type="entry name" value="lipoyltrans"/>
    <property type="match status" value="1"/>
</dbReference>
<dbReference type="AlphaFoldDB" id="A0A4Q7P3W9"/>
<dbReference type="RefSeq" id="WP_130435760.1">
    <property type="nucleotide sequence ID" value="NZ_SGXF01000005.1"/>
</dbReference>
<dbReference type="GO" id="GO:0016979">
    <property type="term" value="F:lipoate-protein ligase activity"/>
    <property type="evidence" value="ECO:0007669"/>
    <property type="project" value="UniProtKB-EC"/>
</dbReference>
<protein>
    <recommendedName>
        <fullName evidence="3">lipoate--protein ligase</fullName>
        <ecNumber evidence="3">6.3.1.20</ecNumber>
    </recommendedName>
</protein>
<evidence type="ECO:0000256" key="3">
    <source>
        <dbReference type="ARBA" id="ARBA00012367"/>
    </source>
</evidence>
<comment type="caution">
    <text evidence="9">The sequence shown here is derived from an EMBL/GenBank/DDBJ whole genome shotgun (WGS) entry which is preliminary data.</text>
</comment>
<dbReference type="PANTHER" id="PTHR12561">
    <property type="entry name" value="LIPOATE-PROTEIN LIGASE"/>
    <property type="match status" value="1"/>
</dbReference>
<dbReference type="Pfam" id="PF21948">
    <property type="entry name" value="LplA-B_cat"/>
    <property type="match status" value="1"/>
</dbReference>
<proteinExistence type="predicted"/>
<dbReference type="UniPathway" id="UPA00537">
    <property type="reaction ID" value="UER00594"/>
</dbReference>
<evidence type="ECO:0000256" key="6">
    <source>
        <dbReference type="ARBA" id="ARBA00022840"/>
    </source>
</evidence>
<dbReference type="PANTHER" id="PTHR12561:SF3">
    <property type="entry name" value="LIPOYLTRANSFERASE 1, MITOCHONDRIAL"/>
    <property type="match status" value="1"/>
</dbReference>
<keyword evidence="4 9" id="KW-0436">Ligase</keyword>
<dbReference type="Gene3D" id="3.30.930.10">
    <property type="entry name" value="Bira Bifunctional Protein, Domain 2"/>
    <property type="match status" value="1"/>
</dbReference>
<evidence type="ECO:0000256" key="2">
    <source>
        <dbReference type="ARBA" id="ARBA00005124"/>
    </source>
</evidence>
<dbReference type="InterPro" id="IPR004562">
    <property type="entry name" value="LipoylTrfase_LipoateP_Ligase"/>
</dbReference>
<evidence type="ECO:0000313" key="10">
    <source>
        <dbReference type="Proteomes" id="UP000292927"/>
    </source>
</evidence>
<comment type="pathway">
    <text evidence="2">Protein modification; protein lipoylation via exogenous pathway; protein N(6)-(lipoyl)lysine from lipoate: step 1/2.</text>
</comment>
<organism evidence="9 10">
    <name type="scientific">Cuneatibacter caecimuris</name>
    <dbReference type="NCBI Taxonomy" id="1796618"/>
    <lineage>
        <taxon>Bacteria</taxon>
        <taxon>Bacillati</taxon>
        <taxon>Bacillota</taxon>
        <taxon>Clostridia</taxon>
        <taxon>Lachnospirales</taxon>
        <taxon>Lachnospiraceae</taxon>
        <taxon>Cuneatibacter</taxon>
    </lineage>
</organism>
<dbReference type="SUPFAM" id="SSF55681">
    <property type="entry name" value="Class II aaRS and biotin synthetases"/>
    <property type="match status" value="1"/>
</dbReference>
<dbReference type="Gene3D" id="3.30.390.50">
    <property type="entry name" value="CO dehydrogenase flavoprotein, C-terminal domain"/>
    <property type="match status" value="1"/>
</dbReference>
<dbReference type="GO" id="GO:0009249">
    <property type="term" value="P:protein lipoylation"/>
    <property type="evidence" value="ECO:0007669"/>
    <property type="project" value="InterPro"/>
</dbReference>
<dbReference type="SUPFAM" id="SSF82649">
    <property type="entry name" value="SufE/NifU"/>
    <property type="match status" value="1"/>
</dbReference>
<dbReference type="PROSITE" id="PS51733">
    <property type="entry name" value="BPL_LPL_CATALYTIC"/>
    <property type="match status" value="1"/>
</dbReference>
<sequence>MITKLSTYIAPDTDPFLNLAVEEFLTFHFEAGECILYLWQNHRTVVVGRNQNPWKECNIPLLEADGGRLARRLSGGGAVYHDTGNLNFTFILSRQEADILRQLSVILSALASLGIQADQTGRNDIVMAGRKCSGNAFYQSGNAFFHHGTLLLNTDTEEMSKYLTVSAGKLQSKGVDSVRSRVGNLIEQAPWLTIQSLERALIQAFEKVYRLPSQPLPPNRLEKDKIEKIRKLRSSWQWRFGRPLSFTMELSHRFSWGSLELALQADSGRILDARLYSDAMEQAWFSQECSVLHGCPCQGAEISQRLCSCLAEQNVPGPVLEEIRIWLKEAI</sequence>
<comment type="pathway">
    <text evidence="1">Protein modification; protein lipoylation via exogenous pathway; protein N(6)-(lipoyl)lysine from lipoate: step 2/2.</text>
</comment>
<keyword evidence="6" id="KW-0067">ATP-binding</keyword>
<dbReference type="EC" id="6.3.1.20" evidence="3"/>
<dbReference type="OrthoDB" id="9788148at2"/>
<dbReference type="GO" id="GO:0005524">
    <property type="term" value="F:ATP binding"/>
    <property type="evidence" value="ECO:0007669"/>
    <property type="project" value="UniProtKB-KW"/>
</dbReference>
<name>A0A4Q7P3W9_9FIRM</name>